<dbReference type="EMBL" id="WTVQ01000020">
    <property type="protein sequence ID" value="NMG75681.1"/>
    <property type="molecule type" value="Genomic_DNA"/>
</dbReference>
<protein>
    <recommendedName>
        <fullName evidence="3">Lipoprotein</fullName>
    </recommendedName>
</protein>
<evidence type="ECO:0008006" key="3">
    <source>
        <dbReference type="Google" id="ProtNLM"/>
    </source>
</evidence>
<proteinExistence type="predicted"/>
<comment type="caution">
    <text evidence="1">The sequence shown here is derived from an EMBL/GenBank/DDBJ whole genome shotgun (WGS) entry which is preliminary data.</text>
</comment>
<accession>A0ABX1QBB2</accession>
<reference evidence="1 2" key="1">
    <citation type="submission" date="2019-12" db="EMBL/GenBank/DDBJ databases">
        <title>Comparative genomics gives insights into the taxonomy of the Azoarcus-Aromatoleum group and reveals separate origins of nif in the plant-associated Azoarcus and non-plant-associated Aromatoleum sub-groups.</title>
        <authorList>
            <person name="Lafos M."/>
            <person name="Maluk M."/>
            <person name="Batista M."/>
            <person name="Junghare M."/>
            <person name="Carmona M."/>
            <person name="Faoro H."/>
            <person name="Cruz L.M."/>
            <person name="Battistoni F."/>
            <person name="De Souza E."/>
            <person name="Pedrosa F."/>
            <person name="Chen W.-M."/>
            <person name="Poole P.S."/>
            <person name="Dixon R.A."/>
            <person name="James E.K."/>
        </authorList>
    </citation>
    <scope>NUCLEOTIDE SEQUENCE [LARGE SCALE GENOMIC DNA]</scope>
    <source>
        <strain evidence="1 2">22Lin</strain>
    </source>
</reference>
<organism evidence="1 2">
    <name type="scientific">Aromatoleum diolicum</name>
    <dbReference type="NCBI Taxonomy" id="75796"/>
    <lineage>
        <taxon>Bacteria</taxon>
        <taxon>Pseudomonadati</taxon>
        <taxon>Pseudomonadota</taxon>
        <taxon>Betaproteobacteria</taxon>
        <taxon>Rhodocyclales</taxon>
        <taxon>Rhodocyclaceae</taxon>
        <taxon>Aromatoleum</taxon>
    </lineage>
</organism>
<dbReference type="Proteomes" id="UP000648984">
    <property type="component" value="Unassembled WGS sequence"/>
</dbReference>
<name>A0ABX1QBB2_9RHOO</name>
<keyword evidence="2" id="KW-1185">Reference proteome</keyword>
<sequence>MAASVGLSACSKKEETAAPAAVAPAPVAPAAAPTVSAATPNSGKVIELLQGGGYTYAEVETGNGEKVWLAGGQIDIKVGDAVQWGDAAVMTNFASKSLGRSFDRILFVNAWGPVGAAITGVAPHGTAPMGQQAPMPTPQAAQPAQTAPANVGEVKSVISGGGYTYLEVLKGDKTVWVAAPETAAKAGDTVSWSDGMVMTNFTSSSLNRKFDEIIFASAVKIGK</sequence>
<evidence type="ECO:0000313" key="1">
    <source>
        <dbReference type="EMBL" id="NMG75681.1"/>
    </source>
</evidence>
<gene>
    <name evidence="1" type="ORF">GPA25_13020</name>
</gene>
<evidence type="ECO:0000313" key="2">
    <source>
        <dbReference type="Proteomes" id="UP000648984"/>
    </source>
</evidence>